<reference evidence="1" key="1">
    <citation type="submission" date="2018-05" db="EMBL/GenBank/DDBJ databases">
        <title>Draft genome of Mucuna pruriens seed.</title>
        <authorList>
            <person name="Nnadi N.E."/>
            <person name="Vos R."/>
            <person name="Hasami M.H."/>
            <person name="Devisetty U.K."/>
            <person name="Aguiy J.C."/>
        </authorList>
    </citation>
    <scope>NUCLEOTIDE SEQUENCE [LARGE SCALE GENOMIC DNA]</scope>
    <source>
        <strain evidence="1">JCA_2017</strain>
    </source>
</reference>
<keyword evidence="2" id="KW-1185">Reference proteome</keyword>
<dbReference type="AlphaFoldDB" id="A0A371HUL1"/>
<dbReference type="InterPro" id="IPR021109">
    <property type="entry name" value="Peptidase_aspartic_dom_sf"/>
</dbReference>
<dbReference type="Gene3D" id="2.40.70.10">
    <property type="entry name" value="Acid Proteases"/>
    <property type="match status" value="1"/>
</dbReference>
<dbReference type="PANTHER" id="PTHR33067">
    <property type="entry name" value="RNA-DIRECTED DNA POLYMERASE-RELATED"/>
    <property type="match status" value="1"/>
</dbReference>
<evidence type="ECO:0000313" key="2">
    <source>
        <dbReference type="Proteomes" id="UP000257109"/>
    </source>
</evidence>
<accession>A0A371HUL1</accession>
<organism evidence="1 2">
    <name type="scientific">Mucuna pruriens</name>
    <name type="common">Velvet bean</name>
    <name type="synonym">Dolichos pruriens</name>
    <dbReference type="NCBI Taxonomy" id="157652"/>
    <lineage>
        <taxon>Eukaryota</taxon>
        <taxon>Viridiplantae</taxon>
        <taxon>Streptophyta</taxon>
        <taxon>Embryophyta</taxon>
        <taxon>Tracheophyta</taxon>
        <taxon>Spermatophyta</taxon>
        <taxon>Magnoliopsida</taxon>
        <taxon>eudicotyledons</taxon>
        <taxon>Gunneridae</taxon>
        <taxon>Pentapetalae</taxon>
        <taxon>rosids</taxon>
        <taxon>fabids</taxon>
        <taxon>Fabales</taxon>
        <taxon>Fabaceae</taxon>
        <taxon>Papilionoideae</taxon>
        <taxon>50 kb inversion clade</taxon>
        <taxon>NPAAA clade</taxon>
        <taxon>indigoferoid/millettioid clade</taxon>
        <taxon>Phaseoleae</taxon>
        <taxon>Mucuna</taxon>
    </lineage>
</organism>
<protein>
    <submittedName>
        <fullName evidence="1">Uncharacterized protein</fullName>
    </submittedName>
</protein>
<dbReference type="EMBL" id="QJKJ01001682">
    <property type="protein sequence ID" value="RDY06472.1"/>
    <property type="molecule type" value="Genomic_DNA"/>
</dbReference>
<evidence type="ECO:0000313" key="1">
    <source>
        <dbReference type="EMBL" id="RDY06472.1"/>
    </source>
</evidence>
<dbReference type="OrthoDB" id="778454at2759"/>
<dbReference type="Proteomes" id="UP000257109">
    <property type="component" value="Unassembled WGS sequence"/>
</dbReference>
<sequence>MDLTLEVSRPKHFCVPQLRDLEPTRMVIQLTNKSVVQPLGVLKDVLIQVNELIFLADFYVLDMEDELSGEGFALILG</sequence>
<gene>
    <name evidence="1" type="ORF">CR513_09539</name>
</gene>
<proteinExistence type="predicted"/>
<feature type="non-terminal residue" evidence="1">
    <location>
        <position position="1"/>
    </location>
</feature>
<comment type="caution">
    <text evidence="1">The sequence shown here is derived from an EMBL/GenBank/DDBJ whole genome shotgun (WGS) entry which is preliminary data.</text>
</comment>
<name>A0A371HUL1_MUCPR</name>
<dbReference type="PANTHER" id="PTHR33067:SF15">
    <property type="entry name" value="RNA-DIRECTED DNA POLYMERASE"/>
    <property type="match status" value="1"/>
</dbReference>